<evidence type="ECO:0000256" key="2">
    <source>
        <dbReference type="RuleBase" id="RU003749"/>
    </source>
</evidence>
<dbReference type="KEGG" id="stui:GCM10017668_65390"/>
<comment type="similarity">
    <text evidence="1 2">Belongs to the anti-sigma-factor antagonist family.</text>
</comment>
<dbReference type="EMBL" id="AP023439">
    <property type="protein sequence ID" value="BCL24696.1"/>
    <property type="molecule type" value="Genomic_DNA"/>
</dbReference>
<gene>
    <name evidence="4" type="ORF">GCM10017668_65390</name>
</gene>
<evidence type="ECO:0000313" key="4">
    <source>
        <dbReference type="EMBL" id="BCL24696.1"/>
    </source>
</evidence>
<dbReference type="PANTHER" id="PTHR33495:SF2">
    <property type="entry name" value="ANTI-SIGMA FACTOR ANTAGONIST TM_1081-RELATED"/>
    <property type="match status" value="1"/>
</dbReference>
<dbReference type="NCBIfam" id="TIGR00377">
    <property type="entry name" value="ant_ant_sig"/>
    <property type="match status" value="1"/>
</dbReference>
<proteinExistence type="inferred from homology"/>
<dbReference type="GO" id="GO:0043856">
    <property type="term" value="F:anti-sigma factor antagonist activity"/>
    <property type="evidence" value="ECO:0007669"/>
    <property type="project" value="InterPro"/>
</dbReference>
<evidence type="ECO:0000313" key="5">
    <source>
        <dbReference type="Proteomes" id="UP000516373"/>
    </source>
</evidence>
<dbReference type="InterPro" id="IPR036513">
    <property type="entry name" value="STAS_dom_sf"/>
</dbReference>
<dbReference type="CDD" id="cd07043">
    <property type="entry name" value="STAS_anti-anti-sigma_factors"/>
    <property type="match status" value="1"/>
</dbReference>
<feature type="domain" description="STAS" evidence="3">
    <location>
        <begin position="19"/>
        <end position="122"/>
    </location>
</feature>
<sequence length="131" mass="14052">MSDILDRSAQPLQERTAHVVTLRGELDLFAAPALRARLDMLSAGPCPDLVLDLRPVSFIDCSGLGVLCRVRNRVSARQGRLRLVTDSTSLRRVLRYTGMAGVFELLPGMPVGVDGRTAVDAPDGGAPIASR</sequence>
<evidence type="ECO:0000256" key="1">
    <source>
        <dbReference type="ARBA" id="ARBA00009013"/>
    </source>
</evidence>
<dbReference type="InterPro" id="IPR002645">
    <property type="entry name" value="STAS_dom"/>
</dbReference>
<dbReference type="Proteomes" id="UP000516373">
    <property type="component" value="Chromosome"/>
</dbReference>
<dbReference type="PANTHER" id="PTHR33495">
    <property type="entry name" value="ANTI-SIGMA FACTOR ANTAGONIST TM_1081-RELATED-RELATED"/>
    <property type="match status" value="1"/>
</dbReference>
<dbReference type="PROSITE" id="PS50801">
    <property type="entry name" value="STAS"/>
    <property type="match status" value="1"/>
</dbReference>
<dbReference type="Pfam" id="PF01740">
    <property type="entry name" value="STAS"/>
    <property type="match status" value="1"/>
</dbReference>
<dbReference type="AlphaFoldDB" id="A0A7G1NSY4"/>
<dbReference type="InterPro" id="IPR003658">
    <property type="entry name" value="Anti-sigma_ant"/>
</dbReference>
<reference evidence="4 5" key="1">
    <citation type="journal article" date="2014" name="Int. J. Syst. Evol. Microbiol.">
        <title>Complete genome sequence of Corynebacterium casei LMG S-19264T (=DSM 44701T), isolated from a smear-ripened cheese.</title>
        <authorList>
            <consortium name="US DOE Joint Genome Institute (JGI-PGF)"/>
            <person name="Walter F."/>
            <person name="Albersmeier A."/>
            <person name="Kalinowski J."/>
            <person name="Ruckert C."/>
        </authorList>
    </citation>
    <scope>NUCLEOTIDE SEQUENCE [LARGE SCALE GENOMIC DNA]</scope>
    <source>
        <strain evidence="4 5">JCM 4255</strain>
    </source>
</reference>
<protein>
    <recommendedName>
        <fullName evidence="2">Anti-sigma factor antagonist</fullName>
    </recommendedName>
</protein>
<name>A0A7G1NSY4_9ACTN</name>
<accession>A0A7G1NSY4</accession>
<organism evidence="4 5">
    <name type="scientific">Streptomyces tuirus</name>
    <dbReference type="NCBI Taxonomy" id="68278"/>
    <lineage>
        <taxon>Bacteria</taxon>
        <taxon>Bacillati</taxon>
        <taxon>Actinomycetota</taxon>
        <taxon>Actinomycetes</taxon>
        <taxon>Kitasatosporales</taxon>
        <taxon>Streptomycetaceae</taxon>
        <taxon>Streptomyces</taxon>
    </lineage>
</organism>
<dbReference type="SUPFAM" id="SSF52091">
    <property type="entry name" value="SpoIIaa-like"/>
    <property type="match status" value="1"/>
</dbReference>
<dbReference type="Gene3D" id="3.30.750.24">
    <property type="entry name" value="STAS domain"/>
    <property type="match status" value="1"/>
</dbReference>
<dbReference type="RefSeq" id="WP_190903971.1">
    <property type="nucleotide sequence ID" value="NZ_AP023439.1"/>
</dbReference>
<evidence type="ECO:0000259" key="3">
    <source>
        <dbReference type="PROSITE" id="PS50801"/>
    </source>
</evidence>